<dbReference type="CDD" id="cd02196">
    <property type="entry name" value="PurM"/>
    <property type="match status" value="1"/>
</dbReference>
<keyword evidence="10 15" id="KW-0067">ATP-binding</keyword>
<organism evidence="18 19">
    <name type="scientific">Candidatus Nomurabacteria bacterium RIFCSPHIGHO2_01_FULL_40_12</name>
    <dbReference type="NCBI Taxonomy" id="1801737"/>
    <lineage>
        <taxon>Bacteria</taxon>
        <taxon>Candidatus Nomuraibacteriota</taxon>
    </lineage>
</organism>
<evidence type="ECO:0000256" key="8">
    <source>
        <dbReference type="ARBA" id="ARBA00022741"/>
    </source>
</evidence>
<comment type="similarity">
    <text evidence="3 15">Belongs to the AIR synthase family.</text>
</comment>
<comment type="subcellular location">
    <subcellularLocation>
        <location evidence="1 15">Cytoplasm</location>
    </subcellularLocation>
</comment>
<dbReference type="GO" id="GO:0004637">
    <property type="term" value="F:phosphoribosylamine-glycine ligase activity"/>
    <property type="evidence" value="ECO:0007669"/>
    <property type="project" value="TreeGrafter"/>
</dbReference>
<dbReference type="InterPro" id="IPR010918">
    <property type="entry name" value="PurM-like_C_dom"/>
</dbReference>
<dbReference type="Gene3D" id="3.90.650.10">
    <property type="entry name" value="PurM-like C-terminal domain"/>
    <property type="match status" value="1"/>
</dbReference>
<dbReference type="Gene3D" id="3.30.1330.10">
    <property type="entry name" value="PurM-like, N-terminal domain"/>
    <property type="match status" value="1"/>
</dbReference>
<evidence type="ECO:0000256" key="2">
    <source>
        <dbReference type="ARBA" id="ARBA00004686"/>
    </source>
</evidence>
<evidence type="ECO:0000256" key="7">
    <source>
        <dbReference type="ARBA" id="ARBA00022598"/>
    </source>
</evidence>
<reference evidence="18 19" key="1">
    <citation type="journal article" date="2016" name="Nat. Commun.">
        <title>Thousands of microbial genomes shed light on interconnected biogeochemical processes in an aquifer system.</title>
        <authorList>
            <person name="Anantharaman K."/>
            <person name="Brown C.T."/>
            <person name="Hug L.A."/>
            <person name="Sharon I."/>
            <person name="Castelle C.J."/>
            <person name="Probst A.J."/>
            <person name="Thomas B.C."/>
            <person name="Singh A."/>
            <person name="Wilkins M.J."/>
            <person name="Karaoz U."/>
            <person name="Brodie E.L."/>
            <person name="Williams K.H."/>
            <person name="Hubbard S.S."/>
            <person name="Banfield J.F."/>
        </authorList>
    </citation>
    <scope>NUCLEOTIDE SEQUENCE [LARGE SCALE GENOMIC DNA]</scope>
</reference>
<dbReference type="AlphaFoldDB" id="A0A1F6V0U9"/>
<dbReference type="HAMAP" id="MF_00741">
    <property type="entry name" value="AIRS"/>
    <property type="match status" value="1"/>
</dbReference>
<gene>
    <name evidence="15" type="primary">purM</name>
    <name evidence="18" type="ORF">A2818_01575</name>
</gene>
<dbReference type="Pfam" id="PF02769">
    <property type="entry name" value="AIRS_C"/>
    <property type="match status" value="1"/>
</dbReference>
<evidence type="ECO:0000313" key="19">
    <source>
        <dbReference type="Proteomes" id="UP000177602"/>
    </source>
</evidence>
<feature type="domain" description="PurM-like C-terminal" evidence="17">
    <location>
        <begin position="175"/>
        <end position="344"/>
    </location>
</feature>
<dbReference type="InterPro" id="IPR036676">
    <property type="entry name" value="PurM-like_C_sf"/>
</dbReference>
<keyword evidence="6 15" id="KW-0963">Cytoplasm</keyword>
<evidence type="ECO:0000259" key="17">
    <source>
        <dbReference type="Pfam" id="PF02769"/>
    </source>
</evidence>
<protein>
    <recommendedName>
        <fullName evidence="5 15">Phosphoribosylformylglycinamidine cyclo-ligase</fullName>
        <ecNumber evidence="4 15">6.3.3.1</ecNumber>
    </recommendedName>
    <alternativeName>
        <fullName evidence="12 15">AIR synthase</fullName>
    </alternativeName>
    <alternativeName>
        <fullName evidence="13 15">AIRS</fullName>
    </alternativeName>
    <alternativeName>
        <fullName evidence="11 15">Phosphoribosyl-aminoimidazole synthetase</fullName>
    </alternativeName>
</protein>
<dbReference type="STRING" id="1801737.A2818_01575"/>
<evidence type="ECO:0000256" key="9">
    <source>
        <dbReference type="ARBA" id="ARBA00022755"/>
    </source>
</evidence>
<evidence type="ECO:0000259" key="16">
    <source>
        <dbReference type="Pfam" id="PF00586"/>
    </source>
</evidence>
<dbReference type="UniPathway" id="UPA00074">
    <property type="reaction ID" value="UER00129"/>
</dbReference>
<evidence type="ECO:0000256" key="4">
    <source>
        <dbReference type="ARBA" id="ARBA00013047"/>
    </source>
</evidence>
<dbReference type="GO" id="GO:0046084">
    <property type="term" value="P:adenine biosynthetic process"/>
    <property type="evidence" value="ECO:0007669"/>
    <property type="project" value="TreeGrafter"/>
</dbReference>
<dbReference type="InterPro" id="IPR004733">
    <property type="entry name" value="PurM_cligase"/>
</dbReference>
<feature type="domain" description="PurM-like N-terminal" evidence="16">
    <location>
        <begin position="58"/>
        <end position="163"/>
    </location>
</feature>
<evidence type="ECO:0000256" key="1">
    <source>
        <dbReference type="ARBA" id="ARBA00004496"/>
    </source>
</evidence>
<keyword evidence="7 15" id="KW-0436">Ligase</keyword>
<comment type="pathway">
    <text evidence="2 15">Purine metabolism; IMP biosynthesis via de novo pathway; 5-amino-1-(5-phospho-D-ribosyl)imidazole from N(2)-formyl-N(1)-(5-phospho-D-ribosyl)glycinamide: step 2/2.</text>
</comment>
<evidence type="ECO:0000256" key="15">
    <source>
        <dbReference type="HAMAP-Rule" id="MF_00741"/>
    </source>
</evidence>
<dbReference type="Pfam" id="PF00586">
    <property type="entry name" value="AIRS"/>
    <property type="match status" value="1"/>
</dbReference>
<name>A0A1F6V0U9_9BACT</name>
<proteinExistence type="inferred from homology"/>
<dbReference type="GO" id="GO:0004641">
    <property type="term" value="F:phosphoribosylformylglycinamidine cyclo-ligase activity"/>
    <property type="evidence" value="ECO:0007669"/>
    <property type="project" value="UniProtKB-UniRule"/>
</dbReference>
<evidence type="ECO:0000256" key="5">
    <source>
        <dbReference type="ARBA" id="ARBA00020367"/>
    </source>
</evidence>
<dbReference type="SUPFAM" id="SSF56042">
    <property type="entry name" value="PurM C-terminal domain-like"/>
    <property type="match status" value="1"/>
</dbReference>
<keyword evidence="9 15" id="KW-0658">Purine biosynthesis</keyword>
<evidence type="ECO:0000256" key="13">
    <source>
        <dbReference type="ARBA" id="ARBA00033093"/>
    </source>
</evidence>
<evidence type="ECO:0000256" key="6">
    <source>
        <dbReference type="ARBA" id="ARBA00022490"/>
    </source>
</evidence>
<dbReference type="GO" id="GO:0006189">
    <property type="term" value="P:'de novo' IMP biosynthetic process"/>
    <property type="evidence" value="ECO:0007669"/>
    <property type="project" value="UniProtKB-UniRule"/>
</dbReference>
<evidence type="ECO:0000256" key="12">
    <source>
        <dbReference type="ARBA" id="ARBA00032931"/>
    </source>
</evidence>
<dbReference type="SUPFAM" id="SSF55326">
    <property type="entry name" value="PurM N-terminal domain-like"/>
    <property type="match status" value="1"/>
</dbReference>
<comment type="caution">
    <text evidence="18">The sequence shown here is derived from an EMBL/GenBank/DDBJ whole genome shotgun (WGS) entry which is preliminary data.</text>
</comment>
<keyword evidence="8 15" id="KW-0547">Nucleotide-binding</keyword>
<dbReference type="NCBIfam" id="TIGR00878">
    <property type="entry name" value="purM"/>
    <property type="match status" value="1"/>
</dbReference>
<dbReference type="InterPro" id="IPR036921">
    <property type="entry name" value="PurM-like_N_sf"/>
</dbReference>
<comment type="catalytic activity">
    <reaction evidence="14 15">
        <text>2-formamido-N(1)-(5-O-phospho-beta-D-ribosyl)acetamidine + ATP = 5-amino-1-(5-phospho-beta-D-ribosyl)imidazole + ADP + phosphate + H(+)</text>
        <dbReference type="Rhea" id="RHEA:23032"/>
        <dbReference type="ChEBI" id="CHEBI:15378"/>
        <dbReference type="ChEBI" id="CHEBI:30616"/>
        <dbReference type="ChEBI" id="CHEBI:43474"/>
        <dbReference type="ChEBI" id="CHEBI:137981"/>
        <dbReference type="ChEBI" id="CHEBI:147287"/>
        <dbReference type="ChEBI" id="CHEBI:456216"/>
        <dbReference type="EC" id="6.3.3.1"/>
    </reaction>
</comment>
<dbReference type="PANTHER" id="PTHR10520:SF12">
    <property type="entry name" value="TRIFUNCTIONAL PURINE BIOSYNTHETIC PROTEIN ADENOSINE-3"/>
    <property type="match status" value="1"/>
</dbReference>
<dbReference type="EC" id="6.3.3.1" evidence="4 15"/>
<dbReference type="GO" id="GO:0005829">
    <property type="term" value="C:cytosol"/>
    <property type="evidence" value="ECO:0007669"/>
    <property type="project" value="TreeGrafter"/>
</dbReference>
<sequence>MSDLYTKAGVNIKKGNEVVKRIKKHVASTHTKMVLKNIGSFGGLFELTDIIKKYKNPVLVQSIDGVGTKLAIARMAGKYISVGEDIVGHSCGDILAMGARPLTFLDYVANEKLVPKEMEAMVKGMVKACREANVALIGGETAEMPGTYAKGEHDIAGCITGIVEKDKIITGEKIKKGDIILGFASSGLHTNGFSLARKLIFEIGKYKINKKIPELGSTIGTALLKVHKNYTKPLVKILDSDIKIRGIAHITGGGFIENIPRILPKHLDAEIKKGSWPMLPIFPFMQNIGKINEREMYTAFNMSIGLMLIIPVYEKRKITEILKKYRDYQIYEIGKIIKGNGKVQLK</sequence>
<evidence type="ECO:0000256" key="14">
    <source>
        <dbReference type="ARBA" id="ARBA00049057"/>
    </source>
</evidence>
<evidence type="ECO:0000256" key="11">
    <source>
        <dbReference type="ARBA" id="ARBA00031908"/>
    </source>
</evidence>
<dbReference type="GO" id="GO:0005524">
    <property type="term" value="F:ATP binding"/>
    <property type="evidence" value="ECO:0007669"/>
    <property type="project" value="UniProtKB-KW"/>
</dbReference>
<dbReference type="PANTHER" id="PTHR10520">
    <property type="entry name" value="TRIFUNCTIONAL PURINE BIOSYNTHETIC PROTEIN ADENOSINE-3-RELATED"/>
    <property type="match status" value="1"/>
</dbReference>
<evidence type="ECO:0000313" key="18">
    <source>
        <dbReference type="EMBL" id="OGI63297.1"/>
    </source>
</evidence>
<evidence type="ECO:0000256" key="3">
    <source>
        <dbReference type="ARBA" id="ARBA00010280"/>
    </source>
</evidence>
<dbReference type="FunFam" id="3.90.650.10:FF:000011">
    <property type="entry name" value="Phosphoribosylformylglycinamidine cyclo-ligase"/>
    <property type="match status" value="1"/>
</dbReference>
<accession>A0A1F6V0U9</accession>
<dbReference type="Proteomes" id="UP000177602">
    <property type="component" value="Unassembled WGS sequence"/>
</dbReference>
<evidence type="ECO:0000256" key="10">
    <source>
        <dbReference type="ARBA" id="ARBA00022840"/>
    </source>
</evidence>
<dbReference type="InterPro" id="IPR016188">
    <property type="entry name" value="PurM-like_N"/>
</dbReference>
<dbReference type="EMBL" id="MFTN01000007">
    <property type="protein sequence ID" value="OGI63297.1"/>
    <property type="molecule type" value="Genomic_DNA"/>
</dbReference>